<name>A0A4P1RPM9_LUPAN</name>
<feature type="compositionally biased region" description="Pro residues" evidence="1">
    <location>
        <begin position="655"/>
        <end position="685"/>
    </location>
</feature>
<evidence type="ECO:0000259" key="2">
    <source>
        <dbReference type="PROSITE" id="PS50800"/>
    </source>
</evidence>
<feature type="compositionally biased region" description="Polar residues" evidence="1">
    <location>
        <begin position="361"/>
        <end position="378"/>
    </location>
</feature>
<dbReference type="KEGG" id="lang:109343649"/>
<keyword evidence="4" id="KW-1185">Reference proteome</keyword>
<feature type="region of interest" description="Disordered" evidence="1">
    <location>
        <begin position="465"/>
        <end position="536"/>
    </location>
</feature>
<gene>
    <name evidence="3" type="ORF">TanjilG_08588</name>
</gene>
<feature type="compositionally biased region" description="Pro residues" evidence="1">
    <location>
        <begin position="635"/>
        <end position="647"/>
    </location>
</feature>
<feature type="region of interest" description="Disordered" evidence="1">
    <location>
        <begin position="178"/>
        <end position="287"/>
    </location>
</feature>
<dbReference type="STRING" id="3871.A0A4P1RPM9"/>
<feature type="compositionally biased region" description="Basic and acidic residues" evidence="1">
    <location>
        <begin position="240"/>
        <end position="266"/>
    </location>
</feature>
<dbReference type="SMART" id="SM00513">
    <property type="entry name" value="SAP"/>
    <property type="match status" value="1"/>
</dbReference>
<dbReference type="SUPFAM" id="SSF68906">
    <property type="entry name" value="SAP domain"/>
    <property type="match status" value="1"/>
</dbReference>
<feature type="compositionally biased region" description="Polar residues" evidence="1">
    <location>
        <begin position="490"/>
        <end position="501"/>
    </location>
</feature>
<dbReference type="GO" id="GO:0003676">
    <property type="term" value="F:nucleic acid binding"/>
    <property type="evidence" value="ECO:0007669"/>
    <property type="project" value="InterPro"/>
</dbReference>
<dbReference type="CDD" id="cd12432">
    <property type="entry name" value="RRM_ACINU"/>
    <property type="match status" value="1"/>
</dbReference>
<dbReference type="EMBL" id="CM007363">
    <property type="protein sequence ID" value="OIW15101.1"/>
    <property type="molecule type" value="Genomic_DNA"/>
</dbReference>
<feature type="region of interest" description="Disordered" evidence="1">
    <location>
        <begin position="617"/>
        <end position="695"/>
    </location>
</feature>
<evidence type="ECO:0000313" key="4">
    <source>
        <dbReference type="Proteomes" id="UP000188354"/>
    </source>
</evidence>
<dbReference type="InterPro" id="IPR034257">
    <property type="entry name" value="Acinus_RRM"/>
</dbReference>
<feature type="region of interest" description="Disordered" evidence="1">
    <location>
        <begin position="316"/>
        <end position="414"/>
    </location>
</feature>
<dbReference type="AlphaFoldDB" id="A0A4P1RPM9"/>
<organism evidence="3 4">
    <name type="scientific">Lupinus angustifolius</name>
    <name type="common">Narrow-leaved blue lupine</name>
    <dbReference type="NCBI Taxonomy" id="3871"/>
    <lineage>
        <taxon>Eukaryota</taxon>
        <taxon>Viridiplantae</taxon>
        <taxon>Streptophyta</taxon>
        <taxon>Embryophyta</taxon>
        <taxon>Tracheophyta</taxon>
        <taxon>Spermatophyta</taxon>
        <taxon>Magnoliopsida</taxon>
        <taxon>eudicotyledons</taxon>
        <taxon>Gunneridae</taxon>
        <taxon>Pentapetalae</taxon>
        <taxon>rosids</taxon>
        <taxon>fabids</taxon>
        <taxon>Fabales</taxon>
        <taxon>Fabaceae</taxon>
        <taxon>Papilionoideae</taxon>
        <taxon>50 kb inversion clade</taxon>
        <taxon>genistoids sensu lato</taxon>
        <taxon>core genistoids</taxon>
        <taxon>Genisteae</taxon>
        <taxon>Lupinus</taxon>
    </lineage>
</organism>
<sequence>MSSKPINQWKVTELREELKRRRLTTTGLKNDLVRRLDDALRAEKEAAEASEKEVNGLESHDNEAELKDSEDAVAADERGNEEKFEAVKENVGLVEPIEREKAEKVLEGVVDDSSKYDKQDDVTIPVDNSASAMDQDVEPTGLPAVVDSSNVGEELITHTTVVETITTTVTESVLTEVVVGGEDSHSAEKKIEDSGTKLENEDLKEYSTDKNNDGSGTKLENEELKVNGAEKNTEVLGTKLENEESKAQLDNEHSKPRLESDTKPQYDDLLPNSTVPKNQVSEVNPSLLGSQVKSDSIFSDTVSINKKNELKDTIITDNGKLEQDIVRPEMVEEPSSRNKPVYDDSNSIDVGKPHEKKLSVEENSNVLTSPDLNKTNISDDVGYPEKLSLDRSSGDDSMEEDLPESSKVNFDELRDKVESTKVPTVKVENTTVVVGDGQSGGKSDSHQDIDFSPVGLVEKRKFNEQTLDCNNDPAKRQRRWNTDTVKGPNPQGTTPRSTTTPKDGPVSLKRNFSRSDSFATDDAPKERIVPPSQRSPTNSLRIDRFLRPFTLKAVQELLGKTGNVSSFWMDQIKTHCYVTYSSTEEAIETRNAVYNLQWPPNGGRFLLAEYVEPEEVKMKLEPPPSQAPSISSGPAVPPAPPSQPEPSPRQHRELPPPPPTLPPPPPLSKPPPVGIERLPSPPPLPEKADLPTVTLDDLFRKTKATPRIYYLPLSEEEVAAKLAAQGKSSRQ</sequence>
<evidence type="ECO:0000256" key="1">
    <source>
        <dbReference type="SAM" id="MobiDB-lite"/>
    </source>
</evidence>
<dbReference type="InterPro" id="IPR035979">
    <property type="entry name" value="RBD_domain_sf"/>
</dbReference>
<dbReference type="Proteomes" id="UP000188354">
    <property type="component" value="Chromosome LG03"/>
</dbReference>
<feature type="compositionally biased region" description="Basic and acidic residues" evidence="1">
    <location>
        <begin position="316"/>
        <end position="342"/>
    </location>
</feature>
<dbReference type="PROSITE" id="PS50800">
    <property type="entry name" value="SAP"/>
    <property type="match status" value="1"/>
</dbReference>
<feature type="compositionally biased region" description="Basic and acidic residues" evidence="1">
    <location>
        <begin position="110"/>
        <end position="121"/>
    </location>
</feature>
<dbReference type="Gene3D" id="1.10.720.30">
    <property type="entry name" value="SAP domain"/>
    <property type="match status" value="1"/>
</dbReference>
<dbReference type="Pfam" id="PF02037">
    <property type="entry name" value="SAP"/>
    <property type="match status" value="1"/>
</dbReference>
<dbReference type="InterPro" id="IPR032552">
    <property type="entry name" value="RSB_motif"/>
</dbReference>
<dbReference type="Pfam" id="PF16294">
    <property type="entry name" value="RSB_motif"/>
    <property type="match status" value="1"/>
</dbReference>
<feature type="compositionally biased region" description="Basic and acidic residues" evidence="1">
    <location>
        <begin position="182"/>
        <end position="212"/>
    </location>
</feature>
<feature type="domain" description="SAP" evidence="2">
    <location>
        <begin position="6"/>
        <end position="40"/>
    </location>
</feature>
<accession>A0A4P1RPM9</accession>
<dbReference type="Gramene" id="OIW15101">
    <property type="protein sequence ID" value="OIW15101"/>
    <property type="gene ID" value="TanjilG_08588"/>
</dbReference>
<dbReference type="OrthoDB" id="5348404at2759"/>
<dbReference type="InterPro" id="IPR003034">
    <property type="entry name" value="SAP_dom"/>
</dbReference>
<dbReference type="PANTHER" id="PTHR47031:SF3">
    <property type="entry name" value="SAP DOMAIN-CONTAINING PROTEIN"/>
    <property type="match status" value="1"/>
</dbReference>
<protein>
    <recommendedName>
        <fullName evidence="2">SAP domain-containing protein</fullName>
    </recommendedName>
</protein>
<feature type="region of interest" description="Disordered" evidence="1">
    <location>
        <begin position="110"/>
        <end position="142"/>
    </location>
</feature>
<evidence type="ECO:0000313" key="3">
    <source>
        <dbReference type="EMBL" id="OIW15101.1"/>
    </source>
</evidence>
<dbReference type="PANTHER" id="PTHR47031">
    <property type="entry name" value="SAP DNA-BINDING DOMAIN-CONTAINING PROTEIN"/>
    <property type="match status" value="1"/>
</dbReference>
<feature type="region of interest" description="Disordered" evidence="1">
    <location>
        <begin position="43"/>
        <end position="84"/>
    </location>
</feature>
<feature type="compositionally biased region" description="Basic and acidic residues" evidence="1">
    <location>
        <begin position="351"/>
        <end position="360"/>
    </location>
</feature>
<reference evidence="3 4" key="1">
    <citation type="journal article" date="2017" name="Plant Biotechnol. J.">
        <title>A comprehensive draft genome sequence for lupin (Lupinus angustifolius), an emerging health food: insights into plant-microbe interactions and legume evolution.</title>
        <authorList>
            <person name="Hane J.K."/>
            <person name="Ming Y."/>
            <person name="Kamphuis L.G."/>
            <person name="Nelson M.N."/>
            <person name="Garg G."/>
            <person name="Atkins C.A."/>
            <person name="Bayer P.E."/>
            <person name="Bravo A."/>
            <person name="Bringans S."/>
            <person name="Cannon S."/>
            <person name="Edwards D."/>
            <person name="Foley R."/>
            <person name="Gao L.L."/>
            <person name="Harrison M.J."/>
            <person name="Huang W."/>
            <person name="Hurgobin B."/>
            <person name="Li S."/>
            <person name="Liu C.W."/>
            <person name="McGrath A."/>
            <person name="Morahan G."/>
            <person name="Murray J."/>
            <person name="Weller J."/>
            <person name="Jian J."/>
            <person name="Singh K.B."/>
        </authorList>
    </citation>
    <scope>NUCLEOTIDE SEQUENCE [LARGE SCALE GENOMIC DNA]</scope>
    <source>
        <strain evidence="4">cv. Tanjil</strain>
        <tissue evidence="3">Whole plant</tissue>
    </source>
</reference>
<dbReference type="SUPFAM" id="SSF54928">
    <property type="entry name" value="RNA-binding domain, RBD"/>
    <property type="match status" value="1"/>
</dbReference>
<proteinExistence type="predicted"/>
<dbReference type="InterPro" id="IPR036361">
    <property type="entry name" value="SAP_dom_sf"/>
</dbReference>
<feature type="compositionally biased region" description="Polar residues" evidence="1">
    <location>
        <begin position="271"/>
        <end position="287"/>
    </location>
</feature>